<evidence type="ECO:0000313" key="2">
    <source>
        <dbReference type="EMBL" id="MBP2471788.1"/>
    </source>
</evidence>
<feature type="region of interest" description="Disordered" evidence="1">
    <location>
        <begin position="68"/>
        <end position="99"/>
    </location>
</feature>
<dbReference type="Proteomes" id="UP001519363">
    <property type="component" value="Unassembled WGS sequence"/>
</dbReference>
<evidence type="ECO:0008006" key="4">
    <source>
        <dbReference type="Google" id="ProtNLM"/>
    </source>
</evidence>
<reference evidence="2 3" key="1">
    <citation type="submission" date="2021-03" db="EMBL/GenBank/DDBJ databases">
        <title>Sequencing the genomes of 1000 actinobacteria strains.</title>
        <authorList>
            <person name="Klenk H.-P."/>
        </authorList>
    </citation>
    <scope>NUCLEOTIDE SEQUENCE [LARGE SCALE GENOMIC DNA]</scope>
    <source>
        <strain evidence="2 3">DSM 44580</strain>
    </source>
</reference>
<dbReference type="EMBL" id="JAGIOO010000001">
    <property type="protein sequence ID" value="MBP2471788.1"/>
    <property type="molecule type" value="Genomic_DNA"/>
</dbReference>
<evidence type="ECO:0000313" key="3">
    <source>
        <dbReference type="Proteomes" id="UP001519363"/>
    </source>
</evidence>
<name>A0ABS5A5C5_9PSEU</name>
<feature type="compositionally biased region" description="Basic and acidic residues" evidence="1">
    <location>
        <begin position="68"/>
        <end position="86"/>
    </location>
</feature>
<accession>A0ABS5A5C5</accession>
<keyword evidence="3" id="KW-1185">Reference proteome</keyword>
<sequence length="99" mass="10604">MVGYGYNPDAMRKAAQAATTVGQEAAAVDLSGVADMIGKALPGAYSVMQCEVLGQAWKSMQQNWARAAAEHGQKLSDSRGAYHEAEQFAEGSLQQTRPW</sequence>
<organism evidence="2 3">
    <name type="scientific">Crossiella equi</name>
    <dbReference type="NCBI Taxonomy" id="130796"/>
    <lineage>
        <taxon>Bacteria</taxon>
        <taxon>Bacillati</taxon>
        <taxon>Actinomycetota</taxon>
        <taxon>Actinomycetes</taxon>
        <taxon>Pseudonocardiales</taxon>
        <taxon>Pseudonocardiaceae</taxon>
        <taxon>Crossiella</taxon>
    </lineage>
</organism>
<protein>
    <recommendedName>
        <fullName evidence="4">Phasin protein</fullName>
    </recommendedName>
</protein>
<proteinExistence type="predicted"/>
<gene>
    <name evidence="2" type="ORF">JOF53_000660</name>
</gene>
<dbReference type="RefSeq" id="WP_086783190.1">
    <property type="nucleotide sequence ID" value="NZ_JAGIOO010000001.1"/>
</dbReference>
<evidence type="ECO:0000256" key="1">
    <source>
        <dbReference type="SAM" id="MobiDB-lite"/>
    </source>
</evidence>
<comment type="caution">
    <text evidence="2">The sequence shown here is derived from an EMBL/GenBank/DDBJ whole genome shotgun (WGS) entry which is preliminary data.</text>
</comment>